<dbReference type="Proteomes" id="UP001595767">
    <property type="component" value="Unassembled WGS sequence"/>
</dbReference>
<dbReference type="InterPro" id="IPR019080">
    <property type="entry name" value="YqaJ_viral_recombinase"/>
</dbReference>
<comment type="caution">
    <text evidence="2">The sequence shown here is derived from an EMBL/GenBank/DDBJ whole genome shotgun (WGS) entry which is preliminary data.</text>
</comment>
<evidence type="ECO:0000259" key="1">
    <source>
        <dbReference type="Pfam" id="PF09588"/>
    </source>
</evidence>
<name>A0ABV8LDK3_9NOCA</name>
<evidence type="ECO:0000313" key="2">
    <source>
        <dbReference type="EMBL" id="MFC4128947.1"/>
    </source>
</evidence>
<sequence length="330" mass="36863">MTNPHFYQELPRTEHGSPEWLEARLAGIGSSEVSALLGLVDWDSPYTIWLRKTRRAPADSGVDTESMFWGRALEPVIRQVACERLGLTVELPGTLQSIERPHMLYSPDGFLSDGGLLETKNTAWFMAGKWDGQIPDHAEIQLHHGMYVTGATHAYAAGLIGGNRLEIARIERNEKLIELLVPACDRFWRDFVLADVEPPITGTSADRGAVDMLHPFVGGDLQVTRQQISGLHTEYRAAQEAEKAAKKRKDAAGNKIRALMDGHSRLLVGDDVWVSTKGGPFRSTQFRDDEPELFAEYSTRSALDTHELREDHPDVYAKYRSTSLDLKEVA</sequence>
<evidence type="ECO:0000313" key="3">
    <source>
        <dbReference type="Proteomes" id="UP001595767"/>
    </source>
</evidence>
<dbReference type="EMBL" id="JBHSBA010000018">
    <property type="protein sequence ID" value="MFC4128947.1"/>
    <property type="molecule type" value="Genomic_DNA"/>
</dbReference>
<reference evidence="3" key="1">
    <citation type="journal article" date="2019" name="Int. J. Syst. Evol. Microbiol.">
        <title>The Global Catalogue of Microorganisms (GCM) 10K type strain sequencing project: providing services to taxonomists for standard genome sequencing and annotation.</title>
        <authorList>
            <consortium name="The Broad Institute Genomics Platform"/>
            <consortium name="The Broad Institute Genome Sequencing Center for Infectious Disease"/>
            <person name="Wu L."/>
            <person name="Ma J."/>
        </authorList>
    </citation>
    <scope>NUCLEOTIDE SEQUENCE [LARGE SCALE GENOMIC DNA]</scope>
    <source>
        <strain evidence="3">CGMCC 4.7204</strain>
    </source>
</reference>
<dbReference type="Gene3D" id="3.90.320.10">
    <property type="match status" value="1"/>
</dbReference>
<accession>A0ABV8LDK3</accession>
<dbReference type="InterPro" id="IPR011604">
    <property type="entry name" value="PDDEXK-like_dom_sf"/>
</dbReference>
<dbReference type="Pfam" id="PF09588">
    <property type="entry name" value="YqaJ"/>
    <property type="match status" value="1"/>
</dbReference>
<organism evidence="2 3">
    <name type="scientific">Nocardia rhizosphaerae</name>
    <dbReference type="NCBI Taxonomy" id="1691571"/>
    <lineage>
        <taxon>Bacteria</taxon>
        <taxon>Bacillati</taxon>
        <taxon>Actinomycetota</taxon>
        <taxon>Actinomycetes</taxon>
        <taxon>Mycobacteriales</taxon>
        <taxon>Nocardiaceae</taxon>
        <taxon>Nocardia</taxon>
    </lineage>
</organism>
<gene>
    <name evidence="2" type="ORF">ACFOW8_28855</name>
</gene>
<dbReference type="InterPro" id="IPR011335">
    <property type="entry name" value="Restrct_endonuc-II-like"/>
</dbReference>
<dbReference type="PANTHER" id="PTHR46609">
    <property type="entry name" value="EXONUCLEASE, PHAGE-TYPE/RECB, C-TERMINAL DOMAIN-CONTAINING PROTEIN"/>
    <property type="match status" value="1"/>
</dbReference>
<dbReference type="InterPro" id="IPR051703">
    <property type="entry name" value="NF-kappa-B_Signaling_Reg"/>
</dbReference>
<dbReference type="InterPro" id="IPR017482">
    <property type="entry name" value="Lambda-type_endonuclease"/>
</dbReference>
<dbReference type="PANTHER" id="PTHR46609:SF6">
    <property type="entry name" value="EXONUCLEASE, PHAGE-TYPE_RECB, C-TERMINAL DOMAIN-CONTAINING PROTEIN-RELATED"/>
    <property type="match status" value="1"/>
</dbReference>
<dbReference type="RefSeq" id="WP_378554832.1">
    <property type="nucleotide sequence ID" value="NZ_JBHSBA010000018.1"/>
</dbReference>
<dbReference type="NCBIfam" id="TIGR03033">
    <property type="entry name" value="phage_rel_nuc"/>
    <property type="match status" value="1"/>
</dbReference>
<dbReference type="SUPFAM" id="SSF52980">
    <property type="entry name" value="Restriction endonuclease-like"/>
    <property type="match status" value="1"/>
</dbReference>
<proteinExistence type="predicted"/>
<protein>
    <submittedName>
        <fullName evidence="2">YqaJ viral recombinase family protein</fullName>
    </submittedName>
</protein>
<keyword evidence="3" id="KW-1185">Reference proteome</keyword>
<feature type="domain" description="YqaJ viral recombinase" evidence="1">
    <location>
        <begin position="19"/>
        <end position="151"/>
    </location>
</feature>